<dbReference type="PANTHER" id="PTHR10131:SF138">
    <property type="entry name" value="RE66324P"/>
    <property type="match status" value="1"/>
</dbReference>
<evidence type="ECO:0000256" key="2">
    <source>
        <dbReference type="ARBA" id="ARBA00022833"/>
    </source>
</evidence>
<sequence length="386" mass="42380">MATARYLCGFGTVLDWRPLEFVEHLPDIRICNLCGVVSRFSKLLPCSHVFCKSCFGQLKLKDSTCPVDKKAFVEDQVLELELTEGQLNDRVVLCVNSSRGCTFMGKLVDFMEHIKSDCDYFEVTCPKCGRGVPQMRILEHSLGSCLDGTLMQRPTETGSVLDELRKIKVDVEGAMSGMSLKKAAIQDKVNDLVESFDGYAKEMKALQEALKKGVSNTQLAKVHIPSAVRGRATGGGVRNVVHRVYVCLDGVYKRKALLCGAASASELSPACVLAGYTFKLQSKFVTKDDLVHLELGVAFCAGSWDSFVAWPFGLQVILTLVHPVDERKSLTLAAWVPGDTGRFECVKKPSPESSNVPLRARPVGWNQLELTGFVANDSLCVAVEFE</sequence>
<dbReference type="GO" id="GO:0005164">
    <property type="term" value="F:tumor necrosis factor receptor binding"/>
    <property type="evidence" value="ECO:0007669"/>
    <property type="project" value="TreeGrafter"/>
</dbReference>
<keyword evidence="1 3" id="KW-0863">Zinc-finger</keyword>
<evidence type="ECO:0000256" key="1">
    <source>
        <dbReference type="ARBA" id="ARBA00022771"/>
    </source>
</evidence>
<protein>
    <recommendedName>
        <fullName evidence="4">RING-type domain-containing protein</fullName>
    </recommendedName>
</protein>
<dbReference type="Proteomes" id="UP000821853">
    <property type="component" value="Chromosome 2"/>
</dbReference>
<proteinExistence type="predicted"/>
<gene>
    <name evidence="5" type="ORF">HPB48_004682</name>
</gene>
<dbReference type="Gene3D" id="2.60.210.10">
    <property type="entry name" value="Apoptosis, Tumor Necrosis Factor Receptor Associated Protein 2, Chain A"/>
    <property type="match status" value="1"/>
</dbReference>
<dbReference type="SMART" id="SM00184">
    <property type="entry name" value="RING"/>
    <property type="match status" value="1"/>
</dbReference>
<dbReference type="EMBL" id="JABSTR010000004">
    <property type="protein sequence ID" value="KAH9368663.1"/>
    <property type="molecule type" value="Genomic_DNA"/>
</dbReference>
<dbReference type="GO" id="GO:0008270">
    <property type="term" value="F:zinc ion binding"/>
    <property type="evidence" value="ECO:0007669"/>
    <property type="project" value="UniProtKB-KW"/>
</dbReference>
<dbReference type="PROSITE" id="PS50089">
    <property type="entry name" value="ZF_RING_2"/>
    <property type="match status" value="1"/>
</dbReference>
<dbReference type="SUPFAM" id="SSF49599">
    <property type="entry name" value="TRAF domain-like"/>
    <property type="match status" value="2"/>
</dbReference>
<evidence type="ECO:0000259" key="4">
    <source>
        <dbReference type="PROSITE" id="PS50089"/>
    </source>
</evidence>
<dbReference type="Gene3D" id="3.30.40.10">
    <property type="entry name" value="Zinc/RING finger domain, C3HC4 (zinc finger)"/>
    <property type="match status" value="1"/>
</dbReference>
<evidence type="ECO:0000313" key="6">
    <source>
        <dbReference type="Proteomes" id="UP000821853"/>
    </source>
</evidence>
<dbReference type="SUPFAM" id="SSF57850">
    <property type="entry name" value="RING/U-box"/>
    <property type="match status" value="1"/>
</dbReference>
<keyword evidence="1 3" id="KW-0479">Metal-binding</keyword>
<dbReference type="OMA" id="SHEFCEV"/>
<evidence type="ECO:0000313" key="5">
    <source>
        <dbReference type="EMBL" id="KAH9368663.1"/>
    </source>
</evidence>
<dbReference type="GO" id="GO:0043122">
    <property type="term" value="P:regulation of canonical NF-kappaB signal transduction"/>
    <property type="evidence" value="ECO:0007669"/>
    <property type="project" value="TreeGrafter"/>
</dbReference>
<dbReference type="InterPro" id="IPR001841">
    <property type="entry name" value="Znf_RING"/>
</dbReference>
<dbReference type="OrthoDB" id="6475477at2759"/>
<reference evidence="5 6" key="1">
    <citation type="journal article" date="2020" name="Cell">
        <title>Large-Scale Comparative Analyses of Tick Genomes Elucidate Their Genetic Diversity and Vector Capacities.</title>
        <authorList>
            <consortium name="Tick Genome and Microbiome Consortium (TIGMIC)"/>
            <person name="Jia N."/>
            <person name="Wang J."/>
            <person name="Shi W."/>
            <person name="Du L."/>
            <person name="Sun Y."/>
            <person name="Zhan W."/>
            <person name="Jiang J.F."/>
            <person name="Wang Q."/>
            <person name="Zhang B."/>
            <person name="Ji P."/>
            <person name="Bell-Sakyi L."/>
            <person name="Cui X.M."/>
            <person name="Yuan T.T."/>
            <person name="Jiang B.G."/>
            <person name="Yang W.F."/>
            <person name="Lam T.T."/>
            <person name="Chang Q.C."/>
            <person name="Ding S.J."/>
            <person name="Wang X.J."/>
            <person name="Zhu J.G."/>
            <person name="Ruan X.D."/>
            <person name="Zhao L."/>
            <person name="Wei J.T."/>
            <person name="Ye R.Z."/>
            <person name="Que T.C."/>
            <person name="Du C.H."/>
            <person name="Zhou Y.H."/>
            <person name="Cheng J.X."/>
            <person name="Dai P.F."/>
            <person name="Guo W.B."/>
            <person name="Han X.H."/>
            <person name="Huang E.J."/>
            <person name="Li L.F."/>
            <person name="Wei W."/>
            <person name="Gao Y.C."/>
            <person name="Liu J.Z."/>
            <person name="Shao H.Z."/>
            <person name="Wang X."/>
            <person name="Wang C.C."/>
            <person name="Yang T.C."/>
            <person name="Huo Q.B."/>
            <person name="Li W."/>
            <person name="Chen H.Y."/>
            <person name="Chen S.E."/>
            <person name="Zhou L.G."/>
            <person name="Ni X.B."/>
            <person name="Tian J.H."/>
            <person name="Sheng Y."/>
            <person name="Liu T."/>
            <person name="Pan Y.S."/>
            <person name="Xia L.Y."/>
            <person name="Li J."/>
            <person name="Zhao F."/>
            <person name="Cao W.C."/>
        </authorList>
    </citation>
    <scope>NUCLEOTIDE SEQUENCE [LARGE SCALE GENOMIC DNA]</scope>
    <source>
        <strain evidence="5">HaeL-2018</strain>
    </source>
</reference>
<dbReference type="AlphaFoldDB" id="A0A9J6G126"/>
<keyword evidence="6" id="KW-1185">Reference proteome</keyword>
<dbReference type="PANTHER" id="PTHR10131">
    <property type="entry name" value="TNF RECEPTOR ASSOCIATED FACTOR"/>
    <property type="match status" value="1"/>
</dbReference>
<feature type="domain" description="RING-type" evidence="4">
    <location>
        <begin position="31"/>
        <end position="69"/>
    </location>
</feature>
<dbReference type="GO" id="GO:0009898">
    <property type="term" value="C:cytoplasmic side of plasma membrane"/>
    <property type="evidence" value="ECO:0007669"/>
    <property type="project" value="TreeGrafter"/>
</dbReference>
<dbReference type="VEuPathDB" id="VectorBase:HLOH_051279"/>
<comment type="caution">
    <text evidence="5">The sequence shown here is derived from an EMBL/GenBank/DDBJ whole genome shotgun (WGS) entry which is preliminary data.</text>
</comment>
<dbReference type="InterPro" id="IPR008974">
    <property type="entry name" value="TRAF-like"/>
</dbReference>
<evidence type="ECO:0000256" key="3">
    <source>
        <dbReference type="PROSITE-ProRule" id="PRU00175"/>
    </source>
</evidence>
<organism evidence="5 6">
    <name type="scientific">Haemaphysalis longicornis</name>
    <name type="common">Bush tick</name>
    <dbReference type="NCBI Taxonomy" id="44386"/>
    <lineage>
        <taxon>Eukaryota</taxon>
        <taxon>Metazoa</taxon>
        <taxon>Ecdysozoa</taxon>
        <taxon>Arthropoda</taxon>
        <taxon>Chelicerata</taxon>
        <taxon>Arachnida</taxon>
        <taxon>Acari</taxon>
        <taxon>Parasitiformes</taxon>
        <taxon>Ixodida</taxon>
        <taxon>Ixodoidea</taxon>
        <taxon>Ixodidae</taxon>
        <taxon>Haemaphysalinae</taxon>
        <taxon>Haemaphysalis</taxon>
    </lineage>
</organism>
<accession>A0A9J6G126</accession>
<keyword evidence="2" id="KW-0862">Zinc</keyword>
<dbReference type="InterPro" id="IPR013083">
    <property type="entry name" value="Znf_RING/FYVE/PHD"/>
</dbReference>
<dbReference type="InterPro" id="IPR049342">
    <property type="entry name" value="TRAF1-6_MATH_dom"/>
</dbReference>
<name>A0A9J6G126_HAELO</name>
<dbReference type="Pfam" id="PF21355">
    <property type="entry name" value="TRAF-mep_MATH"/>
    <property type="match status" value="1"/>
</dbReference>